<evidence type="ECO:0000256" key="9">
    <source>
        <dbReference type="ARBA" id="ARBA00023237"/>
    </source>
</evidence>
<protein>
    <recommendedName>
        <fullName evidence="10">Porin</fullName>
    </recommendedName>
</protein>
<evidence type="ECO:0000256" key="6">
    <source>
        <dbReference type="ARBA" id="ARBA00023065"/>
    </source>
</evidence>
<dbReference type="GO" id="GO:0009279">
    <property type="term" value="C:cell outer membrane"/>
    <property type="evidence" value="ECO:0007669"/>
    <property type="project" value="UniProtKB-SubCell"/>
</dbReference>
<evidence type="ECO:0000256" key="10">
    <source>
        <dbReference type="RuleBase" id="RU364005"/>
    </source>
</evidence>
<feature type="non-terminal residue" evidence="11">
    <location>
        <position position="309"/>
    </location>
</feature>
<evidence type="ECO:0000256" key="2">
    <source>
        <dbReference type="ARBA" id="ARBA00022448"/>
    </source>
</evidence>
<keyword evidence="5 10" id="KW-0732">Signal</keyword>
<evidence type="ECO:0000256" key="5">
    <source>
        <dbReference type="ARBA" id="ARBA00022729"/>
    </source>
</evidence>
<name>A0A4V2RX73_9HYPH</name>
<dbReference type="EMBL" id="SLWL01000010">
    <property type="protein sequence ID" value="TCO12111.1"/>
    <property type="molecule type" value="Genomic_DNA"/>
</dbReference>
<keyword evidence="3 10" id="KW-1134">Transmembrane beta strand</keyword>
<organism evidence="11 12">
    <name type="scientific">Camelimonas lactis</name>
    <dbReference type="NCBI Taxonomy" id="659006"/>
    <lineage>
        <taxon>Bacteria</taxon>
        <taxon>Pseudomonadati</taxon>
        <taxon>Pseudomonadota</taxon>
        <taxon>Alphaproteobacteria</taxon>
        <taxon>Hyphomicrobiales</taxon>
        <taxon>Chelatococcaceae</taxon>
        <taxon>Camelimonas</taxon>
    </lineage>
</organism>
<keyword evidence="7 10" id="KW-0626">Porin</keyword>
<sequence>MKLAKSLLLGSAAGFLAVAGAQAADLPMTKSAPVEYVKVCATHGVGFFYIPGTDTCIRIGGRVSFATQFAQYRTLAADKTNFIAAGRIQVDARTATQWGTLRTFVRMDIASRTGQQHGATSTLRNHGPSGFNATGVDTYNRAYKYVEIDKAFIQFAGLTAGRATSFYDFYQTDIELTNFSITSNASSTNLLAYTAKFGNGFSATISMEDPTFRRNPLFFGGVSGANPATAVVTSPFVGLNGGVPNAGLCLNGTVVGCTFAAPVWTFNANGERVGYAYVDASQRLNVPDFVGNLRVDQGWGSAQLSVATH</sequence>
<reference evidence="11 12" key="1">
    <citation type="submission" date="2019-03" db="EMBL/GenBank/DDBJ databases">
        <title>Genomic Encyclopedia of Type Strains, Phase IV (KMG-IV): sequencing the most valuable type-strain genomes for metagenomic binning, comparative biology and taxonomic classification.</title>
        <authorList>
            <person name="Goeker M."/>
        </authorList>
    </citation>
    <scope>NUCLEOTIDE SEQUENCE [LARGE SCALE GENOMIC DNA]</scope>
    <source>
        <strain evidence="11 12">DSM 22958</strain>
    </source>
</reference>
<accession>A0A4V2RX73</accession>
<evidence type="ECO:0000256" key="4">
    <source>
        <dbReference type="ARBA" id="ARBA00022692"/>
    </source>
</evidence>
<comment type="subcellular location">
    <subcellularLocation>
        <location evidence="10">Cell outer membrane</location>
        <topology evidence="10">Multi-pass membrane protein</topology>
    </subcellularLocation>
</comment>
<dbReference type="GO" id="GO:0046930">
    <property type="term" value="C:pore complex"/>
    <property type="evidence" value="ECO:0007669"/>
    <property type="project" value="UniProtKB-KW"/>
</dbReference>
<dbReference type="Pfam" id="PF02530">
    <property type="entry name" value="Porin_2"/>
    <property type="match status" value="1"/>
</dbReference>
<keyword evidence="4 10" id="KW-0812">Transmembrane</keyword>
<comment type="domain">
    <text evidence="10">Consists of 16-stranded beta-barrel sheets, with large surface-exposed loops, that form a transmembrane pore at the center of each barrel. The pore is partially ocluded by a peptide loop that folds into the pore lumen.</text>
</comment>
<evidence type="ECO:0000256" key="7">
    <source>
        <dbReference type="ARBA" id="ARBA00023114"/>
    </source>
</evidence>
<keyword evidence="12" id="KW-1185">Reference proteome</keyword>
<dbReference type="InterPro" id="IPR003684">
    <property type="entry name" value="Porin_alphabac"/>
</dbReference>
<feature type="signal peptide" evidence="10">
    <location>
        <begin position="1"/>
        <end position="23"/>
    </location>
</feature>
<feature type="chain" id="PRO_5021040009" description="Porin" evidence="10">
    <location>
        <begin position="24"/>
        <end position="309"/>
    </location>
</feature>
<comment type="similarity">
    <text evidence="1 10">Belongs to the alphaproteobacteria porin family.</text>
</comment>
<keyword evidence="8 10" id="KW-0472">Membrane</keyword>
<dbReference type="GO" id="GO:0006811">
    <property type="term" value="P:monoatomic ion transport"/>
    <property type="evidence" value="ECO:0007669"/>
    <property type="project" value="UniProtKB-KW"/>
</dbReference>
<comment type="caution">
    <text evidence="11">The sequence shown here is derived from an EMBL/GenBank/DDBJ whole genome shotgun (WGS) entry which is preliminary data.</text>
</comment>
<evidence type="ECO:0000313" key="12">
    <source>
        <dbReference type="Proteomes" id="UP000294881"/>
    </source>
</evidence>
<evidence type="ECO:0000313" key="11">
    <source>
        <dbReference type="EMBL" id="TCO12111.1"/>
    </source>
</evidence>
<keyword evidence="2 10" id="KW-0813">Transport</keyword>
<gene>
    <name evidence="11" type="ORF">EV666_110151</name>
</gene>
<proteinExistence type="inferred from homology"/>
<comment type="function">
    <text evidence="10">Forms passive diffusion pores that allow small molecular weight hydrophilic materials across the outer membrane.</text>
</comment>
<evidence type="ECO:0000256" key="1">
    <source>
        <dbReference type="ARBA" id="ARBA00009521"/>
    </source>
</evidence>
<keyword evidence="9 10" id="KW-0998">Cell outer membrane</keyword>
<dbReference type="Proteomes" id="UP000294881">
    <property type="component" value="Unassembled WGS sequence"/>
</dbReference>
<keyword evidence="6 10" id="KW-0406">Ion transport</keyword>
<dbReference type="AlphaFoldDB" id="A0A4V2RX73"/>
<evidence type="ECO:0000256" key="8">
    <source>
        <dbReference type="ARBA" id="ARBA00023136"/>
    </source>
</evidence>
<dbReference type="GO" id="GO:0015288">
    <property type="term" value="F:porin activity"/>
    <property type="evidence" value="ECO:0007669"/>
    <property type="project" value="UniProtKB-KW"/>
</dbReference>
<evidence type="ECO:0000256" key="3">
    <source>
        <dbReference type="ARBA" id="ARBA00022452"/>
    </source>
</evidence>